<feature type="transmembrane region" description="Helical" evidence="6">
    <location>
        <begin position="108"/>
        <end position="128"/>
    </location>
</feature>
<name>A0A830HMC4_9CHLO</name>
<sequence>MYTTELDMFRAVLEMIFLLFVVSSVSNELFEMASLRWEHGRVFLETKWKEYLSDYGNVIDIVRLLLWEVSQLWFLRIITNEAALDLTLPLPEGQIRPGLYDVGVLWRVYSQLNATSVLVCLFTVFRFLNLSPQYGTLVRTITRAAPALAKFALMFCLIFGFFAVMGQLMFGTALAEWATIWSATQILFQMMTGEYGYEPLLKVDPYMAPVFYYSYLVLVFFLLLNILLAILMDTYAIITEELDKQEQRERLKHNHSIVLEMYYELVKVTSTVMRLVFNKQLFSTVYHYFAVPTYLSSEKGLSMITQEGNEKMISRSAKLKMTELDVDLEAVQDDDGLEDLLTFQLMSKHYSEISVILLLLSVGDKVQDIMAESAKVIENDANEKDIRRGATMAQRPSMMQRLRTMNRGGGGGEEAREAKELREKLRFTQQSPPAAEDDSPNTSLDVKSYQVVYYDHDVIGDTNVVGVDAAAGGKKKKKDHREVTISGADNYV</sequence>
<keyword evidence="3 6" id="KW-1133">Transmembrane helix</keyword>
<comment type="subcellular location">
    <subcellularLocation>
        <location evidence="1">Membrane</location>
        <topology evidence="1">Multi-pass membrane protein</topology>
    </subcellularLocation>
</comment>
<organism evidence="8 9">
    <name type="scientific">Pycnococcus provasolii</name>
    <dbReference type="NCBI Taxonomy" id="41880"/>
    <lineage>
        <taxon>Eukaryota</taxon>
        <taxon>Viridiplantae</taxon>
        <taxon>Chlorophyta</taxon>
        <taxon>Pseudoscourfieldiophyceae</taxon>
        <taxon>Pseudoscourfieldiales</taxon>
        <taxon>Pycnococcaceae</taxon>
        <taxon>Pycnococcus</taxon>
    </lineage>
</organism>
<evidence type="ECO:0000313" key="8">
    <source>
        <dbReference type="EMBL" id="GHP07765.1"/>
    </source>
</evidence>
<keyword evidence="9" id="KW-1185">Reference proteome</keyword>
<keyword evidence="4 6" id="KW-0472">Membrane</keyword>
<dbReference type="GO" id="GO:0016020">
    <property type="term" value="C:membrane"/>
    <property type="evidence" value="ECO:0007669"/>
    <property type="project" value="UniProtKB-SubCell"/>
</dbReference>
<evidence type="ECO:0000313" key="9">
    <source>
        <dbReference type="Proteomes" id="UP000660262"/>
    </source>
</evidence>
<dbReference type="InterPro" id="IPR051223">
    <property type="entry name" value="Polycystin"/>
</dbReference>
<comment type="caution">
    <text evidence="8">The sequence shown here is derived from an EMBL/GenBank/DDBJ whole genome shotgun (WGS) entry which is preliminary data.</text>
</comment>
<evidence type="ECO:0000256" key="6">
    <source>
        <dbReference type="SAM" id="Phobius"/>
    </source>
</evidence>
<dbReference type="EMBL" id="BNJQ01000018">
    <property type="protein sequence ID" value="GHP07765.1"/>
    <property type="molecule type" value="Genomic_DNA"/>
</dbReference>
<protein>
    <submittedName>
        <fullName evidence="8">TRP-like ion channel Pkd2</fullName>
    </submittedName>
</protein>
<feature type="transmembrane region" description="Helical" evidence="6">
    <location>
        <begin position="212"/>
        <end position="238"/>
    </location>
</feature>
<keyword evidence="2 6" id="KW-0812">Transmembrane</keyword>
<accession>A0A830HMC4</accession>
<evidence type="ECO:0000256" key="5">
    <source>
        <dbReference type="SAM" id="MobiDB-lite"/>
    </source>
</evidence>
<feature type="region of interest" description="Disordered" evidence="5">
    <location>
        <begin position="469"/>
        <end position="492"/>
    </location>
</feature>
<gene>
    <name evidence="8" type="ORF">PPROV_000650700</name>
</gene>
<evidence type="ECO:0000256" key="3">
    <source>
        <dbReference type="ARBA" id="ARBA00022989"/>
    </source>
</evidence>
<evidence type="ECO:0000256" key="1">
    <source>
        <dbReference type="ARBA" id="ARBA00004141"/>
    </source>
</evidence>
<reference evidence="8" key="1">
    <citation type="submission" date="2020-10" db="EMBL/GenBank/DDBJ databases">
        <title>Unveiling of a novel bifunctional photoreceptor, Dualchrome1, isolated from a cosmopolitan green alga.</title>
        <authorList>
            <person name="Suzuki S."/>
            <person name="Kawachi M."/>
        </authorList>
    </citation>
    <scope>NUCLEOTIDE SEQUENCE</scope>
    <source>
        <strain evidence="8">NIES 2893</strain>
    </source>
</reference>
<feature type="transmembrane region" description="Helical" evidence="6">
    <location>
        <begin position="148"/>
        <end position="170"/>
    </location>
</feature>
<dbReference type="Proteomes" id="UP000660262">
    <property type="component" value="Unassembled WGS sequence"/>
</dbReference>
<dbReference type="PANTHER" id="PTHR10877">
    <property type="entry name" value="POLYCYSTIN FAMILY MEMBER"/>
    <property type="match status" value="1"/>
</dbReference>
<dbReference type="InterPro" id="IPR013122">
    <property type="entry name" value="PKD1_2_channel"/>
</dbReference>
<evidence type="ECO:0000256" key="2">
    <source>
        <dbReference type="ARBA" id="ARBA00022692"/>
    </source>
</evidence>
<evidence type="ECO:0000259" key="7">
    <source>
        <dbReference type="Pfam" id="PF08016"/>
    </source>
</evidence>
<feature type="domain" description="Polycystin cation channel PKD1/PKD2" evidence="7">
    <location>
        <begin position="2"/>
        <end position="236"/>
    </location>
</feature>
<dbReference type="PANTHER" id="PTHR10877:SF183">
    <property type="entry name" value="AT14535P-RELATED"/>
    <property type="match status" value="1"/>
</dbReference>
<dbReference type="OrthoDB" id="444119at2759"/>
<dbReference type="AlphaFoldDB" id="A0A830HMC4"/>
<dbReference type="Gene3D" id="1.10.287.70">
    <property type="match status" value="1"/>
</dbReference>
<dbReference type="Pfam" id="PF08016">
    <property type="entry name" value="PKD_channel"/>
    <property type="match status" value="1"/>
</dbReference>
<evidence type="ECO:0000256" key="4">
    <source>
        <dbReference type="ARBA" id="ARBA00023136"/>
    </source>
</evidence>
<proteinExistence type="predicted"/>